<evidence type="ECO:0000313" key="1">
    <source>
        <dbReference type="EMBL" id="SVB41955.1"/>
    </source>
</evidence>
<name>A0A382DUL1_9ZZZZ</name>
<gene>
    <name evidence="1" type="ORF">METZ01_LOCUS194809</name>
</gene>
<sequence>MNDDKKNLIYAKWRVLVRTMKLTVKNKNDYAYVTEEWCSIHPTAGDITQLRPELRDIFEQAMEGTLVKESHPNKIVRLGAFFDLLHTVHDGSKPAPEVDLVVWSVREIDAA</sequence>
<accession>A0A382DUL1</accession>
<dbReference type="EMBL" id="UINC01041122">
    <property type="protein sequence ID" value="SVB41955.1"/>
    <property type="molecule type" value="Genomic_DNA"/>
</dbReference>
<proteinExistence type="predicted"/>
<organism evidence="1">
    <name type="scientific">marine metagenome</name>
    <dbReference type="NCBI Taxonomy" id="408172"/>
    <lineage>
        <taxon>unclassified sequences</taxon>
        <taxon>metagenomes</taxon>
        <taxon>ecological metagenomes</taxon>
    </lineage>
</organism>
<reference evidence="1" key="1">
    <citation type="submission" date="2018-05" db="EMBL/GenBank/DDBJ databases">
        <authorList>
            <person name="Lanie J.A."/>
            <person name="Ng W.-L."/>
            <person name="Kazmierczak K.M."/>
            <person name="Andrzejewski T.M."/>
            <person name="Davidsen T.M."/>
            <person name="Wayne K.J."/>
            <person name="Tettelin H."/>
            <person name="Glass J.I."/>
            <person name="Rusch D."/>
            <person name="Podicherti R."/>
            <person name="Tsui H.-C.T."/>
            <person name="Winkler M.E."/>
        </authorList>
    </citation>
    <scope>NUCLEOTIDE SEQUENCE</scope>
</reference>
<dbReference type="AlphaFoldDB" id="A0A382DUL1"/>
<protein>
    <submittedName>
        <fullName evidence="1">Uncharacterized protein</fullName>
    </submittedName>
</protein>
<feature type="non-terminal residue" evidence="1">
    <location>
        <position position="111"/>
    </location>
</feature>